<gene>
    <name evidence="1" type="ORF">ACRB68_51120</name>
</gene>
<keyword evidence="2" id="KW-1185">Reference proteome</keyword>
<dbReference type="OrthoDB" id="3475281at2"/>
<comment type="caution">
    <text evidence="1">The sequence shown here is derived from an EMBL/GenBank/DDBJ whole genome shotgun (WGS) entry which is preliminary data.</text>
</comment>
<dbReference type="Proteomes" id="UP000487268">
    <property type="component" value="Unassembled WGS sequence"/>
</dbReference>
<proteinExistence type="predicted"/>
<organism evidence="1 2">
    <name type="scientific">Actinomadura macrotermitis</name>
    <dbReference type="NCBI Taxonomy" id="2585200"/>
    <lineage>
        <taxon>Bacteria</taxon>
        <taxon>Bacillati</taxon>
        <taxon>Actinomycetota</taxon>
        <taxon>Actinomycetes</taxon>
        <taxon>Streptosporangiales</taxon>
        <taxon>Thermomonosporaceae</taxon>
        <taxon>Actinomadura</taxon>
    </lineage>
</organism>
<protein>
    <submittedName>
        <fullName evidence="1">Uncharacterized protein</fullName>
    </submittedName>
</protein>
<name>A0A7K0C0L7_9ACTN</name>
<dbReference type="AlphaFoldDB" id="A0A7K0C0L7"/>
<reference evidence="1 2" key="1">
    <citation type="submission" date="2019-10" db="EMBL/GenBank/DDBJ databases">
        <title>Actinomadura rubteroloni sp. nov. and Actinomadura macrotermitis sp. nov., isolated from the gut of fungus growing-termite Macrotermes natalensis.</title>
        <authorList>
            <person name="Benndorf R."/>
            <person name="Martin K."/>
            <person name="Kuefner M."/>
            <person name="De Beer W."/>
            <person name="Kaster A.-K."/>
            <person name="Vollmers J."/>
            <person name="Poulsen M."/>
            <person name="Beemelmanns C."/>
        </authorList>
    </citation>
    <scope>NUCLEOTIDE SEQUENCE [LARGE SCALE GENOMIC DNA]</scope>
    <source>
        <strain evidence="1 2">RB68</strain>
    </source>
</reference>
<dbReference type="RefSeq" id="WP_153536597.1">
    <property type="nucleotide sequence ID" value="NZ_WEGH01000003.1"/>
</dbReference>
<evidence type="ECO:0000313" key="1">
    <source>
        <dbReference type="EMBL" id="MQY07015.1"/>
    </source>
</evidence>
<accession>A0A7K0C0L7</accession>
<sequence>MKKLGRLSLTTIGTTALIVATAGGAMATTIRNPVNPYSGAIRANNIGNVTLSGSGSLGLVTNTCTASQLDATVNSNGTGGVLTGVSITGCTNNRGGTTTITALNLPYTGAQVDYAPVAGGRDGKLTIFAPNTTVNVQAVMSLPAWGISSLTCNYSLTSSTPLTIDLFNYNNANKPVPSNTHAQGTLTGQSLQRTTADVRCPSSAAATGKFQILSQPGGADLAVTS</sequence>
<dbReference type="EMBL" id="WEGH01000003">
    <property type="protein sequence ID" value="MQY07015.1"/>
    <property type="molecule type" value="Genomic_DNA"/>
</dbReference>
<evidence type="ECO:0000313" key="2">
    <source>
        <dbReference type="Proteomes" id="UP000487268"/>
    </source>
</evidence>